<gene>
    <name evidence="1" type="ORF">DSO57_1030956</name>
</gene>
<accession>A0ACC2UAH6</accession>
<organism evidence="1 2">
    <name type="scientific">Entomophthora muscae</name>
    <dbReference type="NCBI Taxonomy" id="34485"/>
    <lineage>
        <taxon>Eukaryota</taxon>
        <taxon>Fungi</taxon>
        <taxon>Fungi incertae sedis</taxon>
        <taxon>Zoopagomycota</taxon>
        <taxon>Entomophthoromycotina</taxon>
        <taxon>Entomophthoromycetes</taxon>
        <taxon>Entomophthorales</taxon>
        <taxon>Entomophthoraceae</taxon>
        <taxon>Entomophthora</taxon>
    </lineage>
</organism>
<dbReference type="Proteomes" id="UP001165960">
    <property type="component" value="Unassembled WGS sequence"/>
</dbReference>
<evidence type="ECO:0000313" key="2">
    <source>
        <dbReference type="Proteomes" id="UP001165960"/>
    </source>
</evidence>
<comment type="caution">
    <text evidence="1">The sequence shown here is derived from an EMBL/GenBank/DDBJ whole genome shotgun (WGS) entry which is preliminary data.</text>
</comment>
<protein>
    <submittedName>
        <fullName evidence="1">Uncharacterized protein</fullName>
    </submittedName>
</protein>
<evidence type="ECO:0000313" key="1">
    <source>
        <dbReference type="EMBL" id="KAJ9083818.1"/>
    </source>
</evidence>
<reference evidence="1" key="1">
    <citation type="submission" date="2022-04" db="EMBL/GenBank/DDBJ databases">
        <title>Genome of the entomopathogenic fungus Entomophthora muscae.</title>
        <authorList>
            <person name="Elya C."/>
            <person name="Lovett B.R."/>
            <person name="Lee E."/>
            <person name="Macias A.M."/>
            <person name="Hajek A.E."/>
            <person name="De Bivort B.L."/>
            <person name="Kasson M.T."/>
            <person name="De Fine Licht H.H."/>
            <person name="Stajich J.E."/>
        </authorList>
    </citation>
    <scope>NUCLEOTIDE SEQUENCE</scope>
    <source>
        <strain evidence="1">Berkeley</strain>
    </source>
</reference>
<proteinExistence type="predicted"/>
<keyword evidence="2" id="KW-1185">Reference proteome</keyword>
<sequence length="75" mass="8360">MVLGAQSFLNDSCHFEGSEFCHDHYVGVFHGEIFKEGGFEHFPVVGMGFLVASPQSVSWVIARDQLGGVYIPQQW</sequence>
<name>A0ACC2UAH6_9FUNG</name>
<dbReference type="EMBL" id="QTSX02000928">
    <property type="protein sequence ID" value="KAJ9083818.1"/>
    <property type="molecule type" value="Genomic_DNA"/>
</dbReference>